<dbReference type="InterPro" id="IPR013657">
    <property type="entry name" value="SCL35B1-4/HUT1"/>
</dbReference>
<feature type="transmembrane region" description="Helical" evidence="8">
    <location>
        <begin position="92"/>
        <end position="110"/>
    </location>
</feature>
<evidence type="ECO:0000256" key="1">
    <source>
        <dbReference type="ARBA" id="ARBA00004141"/>
    </source>
</evidence>
<evidence type="ECO:0000256" key="2">
    <source>
        <dbReference type="ARBA" id="ARBA00010694"/>
    </source>
</evidence>
<sequence>MMFFVNFISTILTSTSLVLNGTLLECLLFMQQHRSFLIHAFATSICSSIGQLFIFSTIEEFGPVIFTIIMTVRQAFSILLSCIFYGHYLSWYSILGIHIAFLAIFIHAFIQFKKSKQSNSSIV</sequence>
<organism evidence="9 10">
    <name type="scientific">Rotaria sordida</name>
    <dbReference type="NCBI Taxonomy" id="392033"/>
    <lineage>
        <taxon>Eukaryota</taxon>
        <taxon>Metazoa</taxon>
        <taxon>Spiralia</taxon>
        <taxon>Gnathifera</taxon>
        <taxon>Rotifera</taxon>
        <taxon>Eurotatoria</taxon>
        <taxon>Bdelloidea</taxon>
        <taxon>Philodinida</taxon>
        <taxon>Philodinidae</taxon>
        <taxon>Rotaria</taxon>
    </lineage>
</organism>
<dbReference type="PANTHER" id="PTHR10778:SF13">
    <property type="entry name" value="ADENOSINE 3'-PHOSPHO 5'-PHOSPHOSULFATE TRANSPORTER 1"/>
    <property type="match status" value="1"/>
</dbReference>
<dbReference type="AlphaFoldDB" id="A0A815ER82"/>
<evidence type="ECO:0000256" key="3">
    <source>
        <dbReference type="ARBA" id="ARBA00022448"/>
    </source>
</evidence>
<feature type="transmembrane region" description="Helical" evidence="8">
    <location>
        <begin position="7"/>
        <end position="30"/>
    </location>
</feature>
<reference evidence="9" key="1">
    <citation type="submission" date="2021-02" db="EMBL/GenBank/DDBJ databases">
        <authorList>
            <person name="Nowell W R."/>
        </authorList>
    </citation>
    <scope>NUCLEOTIDE SEQUENCE</scope>
</reference>
<evidence type="ECO:0000256" key="8">
    <source>
        <dbReference type="SAM" id="Phobius"/>
    </source>
</evidence>
<evidence type="ECO:0000256" key="4">
    <source>
        <dbReference type="ARBA" id="ARBA00022692"/>
    </source>
</evidence>
<dbReference type="EMBL" id="CAJNOT010002439">
    <property type="protein sequence ID" value="CAF1315853.1"/>
    <property type="molecule type" value="Genomic_DNA"/>
</dbReference>
<keyword evidence="4 8" id="KW-0812">Transmembrane</keyword>
<gene>
    <name evidence="9" type="ORF">ZHD862_LOCUS28743</name>
</gene>
<keyword evidence="5 8" id="KW-1133">Transmembrane helix</keyword>
<dbReference type="GO" id="GO:0000139">
    <property type="term" value="C:Golgi membrane"/>
    <property type="evidence" value="ECO:0007669"/>
    <property type="project" value="TreeGrafter"/>
</dbReference>
<evidence type="ECO:0000256" key="6">
    <source>
        <dbReference type="ARBA" id="ARBA00023136"/>
    </source>
</evidence>
<evidence type="ECO:0000313" key="9">
    <source>
        <dbReference type="EMBL" id="CAF1315853.1"/>
    </source>
</evidence>
<dbReference type="SUPFAM" id="SSF103481">
    <property type="entry name" value="Multidrug resistance efflux transporter EmrE"/>
    <property type="match status" value="1"/>
</dbReference>
<keyword evidence="3" id="KW-0813">Transport</keyword>
<feature type="transmembrane region" description="Helical" evidence="8">
    <location>
        <begin position="64"/>
        <end position="86"/>
    </location>
</feature>
<comment type="subcellular location">
    <subcellularLocation>
        <location evidence="1">Membrane</location>
        <topology evidence="1">Multi-pass membrane protein</topology>
    </subcellularLocation>
</comment>
<evidence type="ECO:0000313" key="10">
    <source>
        <dbReference type="Proteomes" id="UP000663864"/>
    </source>
</evidence>
<dbReference type="GO" id="GO:0046964">
    <property type="term" value="F:3'-phosphoadenosine 5'-phosphosulfate transmembrane transporter activity"/>
    <property type="evidence" value="ECO:0007669"/>
    <property type="project" value="TreeGrafter"/>
</dbReference>
<proteinExistence type="inferred from homology"/>
<keyword evidence="6 8" id="KW-0472">Membrane</keyword>
<feature type="transmembrane region" description="Helical" evidence="8">
    <location>
        <begin position="36"/>
        <end position="55"/>
    </location>
</feature>
<evidence type="ECO:0000256" key="5">
    <source>
        <dbReference type="ARBA" id="ARBA00022989"/>
    </source>
</evidence>
<evidence type="ECO:0000256" key="7">
    <source>
        <dbReference type="ARBA" id="ARBA00039668"/>
    </source>
</evidence>
<accession>A0A815ER82</accession>
<comment type="caution">
    <text evidence="9">The sequence shown here is derived from an EMBL/GenBank/DDBJ whole genome shotgun (WGS) entry which is preliminary data.</text>
</comment>
<dbReference type="GO" id="GO:0005789">
    <property type="term" value="C:endoplasmic reticulum membrane"/>
    <property type="evidence" value="ECO:0007669"/>
    <property type="project" value="TreeGrafter"/>
</dbReference>
<dbReference type="PANTHER" id="PTHR10778">
    <property type="entry name" value="SOLUTE CARRIER FAMILY 35 MEMBER B"/>
    <property type="match status" value="1"/>
</dbReference>
<dbReference type="InterPro" id="IPR037185">
    <property type="entry name" value="EmrE-like"/>
</dbReference>
<comment type="similarity">
    <text evidence="2">Belongs to the nucleotide-sugar transporter family. SLC35B subfamily.</text>
</comment>
<dbReference type="Proteomes" id="UP000663864">
    <property type="component" value="Unassembled WGS sequence"/>
</dbReference>
<name>A0A815ER82_9BILA</name>
<dbReference type="Pfam" id="PF08449">
    <property type="entry name" value="UAA"/>
    <property type="match status" value="1"/>
</dbReference>
<protein>
    <recommendedName>
        <fullName evidence="7">Adenosine 3'-phospho 5'-phosphosulfate transporter 1</fullName>
    </recommendedName>
</protein>